<dbReference type="SMART" id="SM00112">
    <property type="entry name" value="CA"/>
    <property type="match status" value="3"/>
</dbReference>
<keyword evidence="4" id="KW-1133">Transmembrane helix</keyword>
<keyword evidence="7" id="KW-1185">Reference proteome</keyword>
<dbReference type="SUPFAM" id="SSF49313">
    <property type="entry name" value="Cadherin-like"/>
    <property type="match status" value="4"/>
</dbReference>
<organism evidence="6 7">
    <name type="scientific">Polypterus senegalus</name>
    <name type="common">Senegal bichir</name>
    <dbReference type="NCBI Taxonomy" id="55291"/>
    <lineage>
        <taxon>Eukaryota</taxon>
        <taxon>Metazoa</taxon>
        <taxon>Chordata</taxon>
        <taxon>Craniata</taxon>
        <taxon>Vertebrata</taxon>
        <taxon>Euteleostomi</taxon>
        <taxon>Actinopterygii</taxon>
        <taxon>Polypteriformes</taxon>
        <taxon>Polypteridae</taxon>
        <taxon>Polypterus</taxon>
    </lineage>
</organism>
<dbReference type="AlphaFoldDB" id="A0A8X7X907"/>
<evidence type="ECO:0000256" key="2">
    <source>
        <dbReference type="ARBA" id="ARBA00023136"/>
    </source>
</evidence>
<dbReference type="PRINTS" id="PR00205">
    <property type="entry name" value="CADHERIN"/>
</dbReference>
<dbReference type="GO" id="GO:0016020">
    <property type="term" value="C:membrane"/>
    <property type="evidence" value="ECO:0007669"/>
    <property type="project" value="UniProtKB-SubCell"/>
</dbReference>
<evidence type="ECO:0000256" key="3">
    <source>
        <dbReference type="PROSITE-ProRule" id="PRU00043"/>
    </source>
</evidence>
<dbReference type="PANTHER" id="PTHR40472:SF9">
    <property type="entry name" value="RAPUNZEL 4"/>
    <property type="match status" value="1"/>
</dbReference>
<comment type="caution">
    <text evidence="6">The sequence shown here is derived from an EMBL/GenBank/DDBJ whole genome shotgun (WGS) entry which is preliminary data.</text>
</comment>
<dbReference type="GO" id="GO:0005509">
    <property type="term" value="F:calcium ion binding"/>
    <property type="evidence" value="ECO:0007669"/>
    <property type="project" value="UniProtKB-UniRule"/>
</dbReference>
<name>A0A8X7X907_POLSE</name>
<dbReference type="InterPro" id="IPR002126">
    <property type="entry name" value="Cadherin-like_dom"/>
</dbReference>
<dbReference type="InterPro" id="IPR015919">
    <property type="entry name" value="Cadherin-like_sf"/>
</dbReference>
<evidence type="ECO:0000256" key="4">
    <source>
        <dbReference type="SAM" id="Phobius"/>
    </source>
</evidence>
<accession>A0A8X7X907</accession>
<dbReference type="Pfam" id="PF00028">
    <property type="entry name" value="Cadherin"/>
    <property type="match status" value="2"/>
</dbReference>
<feature type="transmembrane region" description="Helical" evidence="4">
    <location>
        <begin position="460"/>
        <end position="481"/>
    </location>
</feature>
<dbReference type="PROSITE" id="PS50268">
    <property type="entry name" value="CADHERIN_2"/>
    <property type="match status" value="3"/>
</dbReference>
<dbReference type="PANTHER" id="PTHR40472">
    <property type="entry name" value="RICIN B-TYPE LECTIN DOMAIN-CONTAINING PROTEIN"/>
    <property type="match status" value="1"/>
</dbReference>
<keyword evidence="4" id="KW-0812">Transmembrane</keyword>
<proteinExistence type="predicted"/>
<dbReference type="Proteomes" id="UP000886611">
    <property type="component" value="Unassembled WGS sequence"/>
</dbReference>
<dbReference type="InterPro" id="IPR039051">
    <property type="entry name" value="SE-CTX-like"/>
</dbReference>
<comment type="subcellular location">
    <subcellularLocation>
        <location evidence="1">Membrane</location>
    </subcellularLocation>
</comment>
<protein>
    <submittedName>
        <fullName evidence="6">CDHR4 protein</fullName>
    </submittedName>
</protein>
<feature type="domain" description="Cadherin" evidence="5">
    <location>
        <begin position="57"/>
        <end position="131"/>
    </location>
</feature>
<evidence type="ECO:0000259" key="5">
    <source>
        <dbReference type="PROSITE" id="PS50268"/>
    </source>
</evidence>
<feature type="non-terminal residue" evidence="6">
    <location>
        <position position="835"/>
    </location>
</feature>
<keyword evidence="2 4" id="KW-0472">Membrane</keyword>
<feature type="domain" description="Cadherin" evidence="5">
    <location>
        <begin position="222"/>
        <end position="334"/>
    </location>
</feature>
<dbReference type="EMBL" id="JAATIS010004040">
    <property type="protein sequence ID" value="KAG2463384.1"/>
    <property type="molecule type" value="Genomic_DNA"/>
</dbReference>
<feature type="domain" description="Cadherin" evidence="5">
    <location>
        <begin position="345"/>
        <end position="461"/>
    </location>
</feature>
<reference evidence="6 7" key="1">
    <citation type="journal article" date="2021" name="Cell">
        <title>Tracing the genetic footprints of vertebrate landing in non-teleost ray-finned fishes.</title>
        <authorList>
            <person name="Bi X."/>
            <person name="Wang K."/>
            <person name="Yang L."/>
            <person name="Pan H."/>
            <person name="Jiang H."/>
            <person name="Wei Q."/>
            <person name="Fang M."/>
            <person name="Yu H."/>
            <person name="Zhu C."/>
            <person name="Cai Y."/>
            <person name="He Y."/>
            <person name="Gan X."/>
            <person name="Zeng H."/>
            <person name="Yu D."/>
            <person name="Zhu Y."/>
            <person name="Jiang H."/>
            <person name="Qiu Q."/>
            <person name="Yang H."/>
            <person name="Zhang Y.E."/>
            <person name="Wang W."/>
            <person name="Zhu M."/>
            <person name="He S."/>
            <person name="Zhang G."/>
        </authorList>
    </citation>
    <scope>NUCLEOTIDE SEQUENCE [LARGE SCALE GENOMIC DNA]</scope>
    <source>
        <strain evidence="6">Bchr_013</strain>
    </source>
</reference>
<dbReference type="CDD" id="cd11304">
    <property type="entry name" value="Cadherin_repeat"/>
    <property type="match status" value="3"/>
</dbReference>
<dbReference type="Gene3D" id="2.60.40.60">
    <property type="entry name" value="Cadherins"/>
    <property type="match status" value="3"/>
</dbReference>
<sequence length="835" mass="96021">MVNVTIKGKEDSCKQCLLIRVQPRYFVNFTNSIYYARINANTGPLSYVTNVTAKGVEVFYEIINPNRAFQINQVTGTIKTTFNLVFDLNKNQNKMYEVTLLVRAYNRKHEVSATATVSITVMEANNIPPICSPDLVEKSVPETTPLHTVLFILKCKCYDGSNSSLSYQVVNNTLTYDSAEMASVNFEYTASIIVKDVRYPKLSADVKVYITVTPVNQYYPQCHPPFSFTIKKNSPLSYPIGKVNATDRDWRFNNVRFSIIGGNPFPPLFTIDPQWGLIQLINTLQYEKRPAYKLEILIVDVNQDIIPDPINQKTTNCTITVNVEDTSITCYPWYIRTTICSTLPADSSVANLNCKSWNSDFSYEITGGNADQMFRVDQGIIFTKKTFNFLSPGIITPPNYEIHVVVSDNSQPYTSATVTVVIQVVYCTTTTVTTTHTTTHTTRTTRTATMVDYYWAPDPWFVAVMTVTGVLLLLLLLFIILKLLRRYGLCLPPPDEAFKPLLQENSFTTTSNEPTIESNNPIETGVHQTIKDETTMIVNQIPTKFSEVEENIKGQFRKYMEILNEEPEYREKKVKRFKNHFSNTRGDGNLHELYEGVIGEGSIAILKTVLTYWEKNRRVVEDFCAHLKYLFVIGISALMVHTALENGDVSRQEKYWREKMETVELKMKSAVDDCINNFAAQAKIDTQKFLKYGYSEELADNLFSFLQKKYDWVYWAVRVYSHSDGWLTNLRFGRKYHSIVGETHFEFFDFNNFNVVVSYCVNPQPIDVHKIQQTFRESKKNRNMWKLAEHMHSEVPKCVIHAIRQNSVIYEKTNFPDDCYCHEQQKNCYLYVHSA</sequence>
<evidence type="ECO:0000256" key="1">
    <source>
        <dbReference type="ARBA" id="ARBA00004370"/>
    </source>
</evidence>
<feature type="non-terminal residue" evidence="6">
    <location>
        <position position="1"/>
    </location>
</feature>
<dbReference type="GO" id="GO:0007156">
    <property type="term" value="P:homophilic cell adhesion via plasma membrane adhesion molecules"/>
    <property type="evidence" value="ECO:0007669"/>
    <property type="project" value="InterPro"/>
</dbReference>
<gene>
    <name evidence="6" type="primary">Cdhr4</name>
    <name evidence="6" type="ORF">GTO96_0000553</name>
</gene>
<evidence type="ECO:0000313" key="6">
    <source>
        <dbReference type="EMBL" id="KAG2463384.1"/>
    </source>
</evidence>
<evidence type="ECO:0000313" key="7">
    <source>
        <dbReference type="Proteomes" id="UP000886611"/>
    </source>
</evidence>
<keyword evidence="3" id="KW-0106">Calcium</keyword>